<protein>
    <submittedName>
        <fullName evidence="4">N-acetyltransferase</fullName>
    </submittedName>
</protein>
<evidence type="ECO:0000259" key="3">
    <source>
        <dbReference type="PROSITE" id="PS51186"/>
    </source>
</evidence>
<gene>
    <name evidence="4" type="ORF">GCM10011452_26160</name>
</gene>
<dbReference type="RefSeq" id="WP_189634327.1">
    <property type="nucleotide sequence ID" value="NZ_BMYQ01000008.1"/>
</dbReference>
<dbReference type="SUPFAM" id="SSF55729">
    <property type="entry name" value="Acyl-CoA N-acyltransferases (Nat)"/>
    <property type="match status" value="1"/>
</dbReference>
<proteinExistence type="predicted"/>
<keyword evidence="1" id="KW-0808">Transferase</keyword>
<feature type="domain" description="N-acetyltransferase" evidence="3">
    <location>
        <begin position="1"/>
        <end position="148"/>
    </location>
</feature>
<sequence>MIRLARPADAAFLRACAEAAYARYVPEIGRRPAPMDADFPAQIAAGQVSVAEDVQGMPQGYVVCVPRADHMLLESVAVHPRAVGQGLGRLLIAHCETLARAQALPEVRLYTNAKMAANLGLYPHLGYRETGRGVENGFDRVYFAKVLG</sequence>
<evidence type="ECO:0000256" key="2">
    <source>
        <dbReference type="ARBA" id="ARBA00023315"/>
    </source>
</evidence>
<dbReference type="CDD" id="cd04301">
    <property type="entry name" value="NAT_SF"/>
    <property type="match status" value="1"/>
</dbReference>
<dbReference type="InterPro" id="IPR000182">
    <property type="entry name" value="GNAT_dom"/>
</dbReference>
<dbReference type="Gene3D" id="3.40.630.30">
    <property type="match status" value="1"/>
</dbReference>
<dbReference type="GO" id="GO:0016747">
    <property type="term" value="F:acyltransferase activity, transferring groups other than amino-acyl groups"/>
    <property type="evidence" value="ECO:0007669"/>
    <property type="project" value="InterPro"/>
</dbReference>
<dbReference type="Proteomes" id="UP000628984">
    <property type="component" value="Unassembled WGS sequence"/>
</dbReference>
<reference evidence="4" key="1">
    <citation type="journal article" date="2014" name="Int. J. Syst. Evol. Microbiol.">
        <title>Complete genome sequence of Corynebacterium casei LMG S-19264T (=DSM 44701T), isolated from a smear-ripened cheese.</title>
        <authorList>
            <consortium name="US DOE Joint Genome Institute (JGI-PGF)"/>
            <person name="Walter F."/>
            <person name="Albersmeier A."/>
            <person name="Kalinowski J."/>
            <person name="Ruckert C."/>
        </authorList>
    </citation>
    <scope>NUCLEOTIDE SEQUENCE</scope>
    <source>
        <strain evidence="4">KCTC 23714</strain>
    </source>
</reference>
<evidence type="ECO:0000313" key="4">
    <source>
        <dbReference type="EMBL" id="GGW36440.1"/>
    </source>
</evidence>
<dbReference type="PANTHER" id="PTHR43877">
    <property type="entry name" value="AMINOALKYLPHOSPHONATE N-ACETYLTRANSFERASE-RELATED-RELATED"/>
    <property type="match status" value="1"/>
</dbReference>
<dbReference type="Pfam" id="PF13508">
    <property type="entry name" value="Acetyltransf_7"/>
    <property type="match status" value="1"/>
</dbReference>
<dbReference type="EMBL" id="BMYQ01000008">
    <property type="protein sequence ID" value="GGW36440.1"/>
    <property type="molecule type" value="Genomic_DNA"/>
</dbReference>
<reference evidence="4" key="2">
    <citation type="submission" date="2020-09" db="EMBL/GenBank/DDBJ databases">
        <authorList>
            <person name="Sun Q."/>
            <person name="Kim S."/>
        </authorList>
    </citation>
    <scope>NUCLEOTIDE SEQUENCE</scope>
    <source>
        <strain evidence="4">KCTC 23714</strain>
    </source>
</reference>
<accession>A0A918IXA9</accession>
<keyword evidence="2" id="KW-0012">Acyltransferase</keyword>
<organism evidence="4 5">
    <name type="scientific">Gemmobacter lanyuensis</name>
    <dbReference type="NCBI Taxonomy" id="1054497"/>
    <lineage>
        <taxon>Bacteria</taxon>
        <taxon>Pseudomonadati</taxon>
        <taxon>Pseudomonadota</taxon>
        <taxon>Alphaproteobacteria</taxon>
        <taxon>Rhodobacterales</taxon>
        <taxon>Paracoccaceae</taxon>
        <taxon>Gemmobacter</taxon>
    </lineage>
</organism>
<evidence type="ECO:0000256" key="1">
    <source>
        <dbReference type="ARBA" id="ARBA00022679"/>
    </source>
</evidence>
<dbReference type="AlphaFoldDB" id="A0A918IXA9"/>
<evidence type="ECO:0000313" key="5">
    <source>
        <dbReference type="Proteomes" id="UP000628984"/>
    </source>
</evidence>
<dbReference type="InterPro" id="IPR050832">
    <property type="entry name" value="Bact_Acetyltransf"/>
</dbReference>
<keyword evidence="5" id="KW-1185">Reference proteome</keyword>
<name>A0A918IXA9_9RHOB</name>
<dbReference type="PROSITE" id="PS51186">
    <property type="entry name" value="GNAT"/>
    <property type="match status" value="1"/>
</dbReference>
<comment type="caution">
    <text evidence="4">The sequence shown here is derived from an EMBL/GenBank/DDBJ whole genome shotgun (WGS) entry which is preliminary data.</text>
</comment>
<dbReference type="InterPro" id="IPR016181">
    <property type="entry name" value="Acyl_CoA_acyltransferase"/>
</dbReference>